<dbReference type="RefSeq" id="WP_344795647.1">
    <property type="nucleotide sequence ID" value="NZ_BAABBN010000004.1"/>
</dbReference>
<evidence type="ECO:0000256" key="2">
    <source>
        <dbReference type="SAM" id="SignalP"/>
    </source>
</evidence>
<feature type="compositionally biased region" description="Low complexity" evidence="1">
    <location>
        <begin position="67"/>
        <end position="78"/>
    </location>
</feature>
<organism evidence="3 4">
    <name type="scientific">Litoribacillus peritrichatus</name>
    <dbReference type="NCBI Taxonomy" id="718191"/>
    <lineage>
        <taxon>Bacteria</taxon>
        <taxon>Pseudomonadati</taxon>
        <taxon>Pseudomonadota</taxon>
        <taxon>Gammaproteobacteria</taxon>
        <taxon>Oceanospirillales</taxon>
        <taxon>Oceanospirillaceae</taxon>
        <taxon>Litoribacillus</taxon>
    </lineage>
</organism>
<evidence type="ECO:0008006" key="5">
    <source>
        <dbReference type="Google" id="ProtNLM"/>
    </source>
</evidence>
<reference evidence="4" key="1">
    <citation type="journal article" date="2019" name="Int. J. Syst. Evol. Microbiol.">
        <title>The Global Catalogue of Microorganisms (GCM) 10K type strain sequencing project: providing services to taxonomists for standard genome sequencing and annotation.</title>
        <authorList>
            <consortium name="The Broad Institute Genomics Platform"/>
            <consortium name="The Broad Institute Genome Sequencing Center for Infectious Disease"/>
            <person name="Wu L."/>
            <person name="Ma J."/>
        </authorList>
    </citation>
    <scope>NUCLEOTIDE SEQUENCE [LARGE SCALE GENOMIC DNA]</scope>
    <source>
        <strain evidence="4">JCM 17551</strain>
    </source>
</reference>
<keyword evidence="2" id="KW-0732">Signal</keyword>
<dbReference type="PROSITE" id="PS51257">
    <property type="entry name" value="PROKAR_LIPOPROTEIN"/>
    <property type="match status" value="1"/>
</dbReference>
<feature type="compositionally biased region" description="Low complexity" evidence="1">
    <location>
        <begin position="44"/>
        <end position="55"/>
    </location>
</feature>
<proteinExistence type="predicted"/>
<gene>
    <name evidence="3" type="ORF">GCM10022277_07630</name>
</gene>
<evidence type="ECO:0000313" key="3">
    <source>
        <dbReference type="EMBL" id="GAA3915486.1"/>
    </source>
</evidence>
<evidence type="ECO:0000313" key="4">
    <source>
        <dbReference type="Proteomes" id="UP001501565"/>
    </source>
</evidence>
<feature type="signal peptide" evidence="2">
    <location>
        <begin position="1"/>
        <end position="23"/>
    </location>
</feature>
<accession>A0ABP7M5C5</accession>
<protein>
    <recommendedName>
        <fullName evidence="5">Lipoprotein</fullName>
    </recommendedName>
</protein>
<comment type="caution">
    <text evidence="3">The sequence shown here is derived from an EMBL/GenBank/DDBJ whole genome shotgun (WGS) entry which is preliminary data.</text>
</comment>
<dbReference type="EMBL" id="BAABBN010000004">
    <property type="protein sequence ID" value="GAA3915486.1"/>
    <property type="molecule type" value="Genomic_DNA"/>
</dbReference>
<feature type="region of interest" description="Disordered" evidence="1">
    <location>
        <begin position="31"/>
        <end position="94"/>
    </location>
</feature>
<dbReference type="Proteomes" id="UP001501565">
    <property type="component" value="Unassembled WGS sequence"/>
</dbReference>
<keyword evidence="4" id="KW-1185">Reference proteome</keyword>
<sequence>MLKRIFTFPLYFMAFFTALFALAACDDLSQSDQDTKAESHSDPSSGTSASESNESVPQQEAPTYPKEATSASASEQAAPKQATPKRTIDLTLPDDWDAGNETIVEIPDDNLLPNLFTDKKKSKKASLNGKVLNDEDNKDYVDSIEGAEISVEIEL</sequence>
<feature type="chain" id="PRO_5045313629" description="Lipoprotein" evidence="2">
    <location>
        <begin position="24"/>
        <end position="155"/>
    </location>
</feature>
<evidence type="ECO:0000256" key="1">
    <source>
        <dbReference type="SAM" id="MobiDB-lite"/>
    </source>
</evidence>
<name>A0ABP7M5C5_9GAMM</name>